<evidence type="ECO:0000256" key="10">
    <source>
        <dbReference type="ARBA" id="ARBA00069879"/>
    </source>
</evidence>
<dbReference type="EC" id="6.1.1.5" evidence="2"/>
<evidence type="ECO:0000256" key="5">
    <source>
        <dbReference type="ARBA" id="ARBA00022840"/>
    </source>
</evidence>
<dbReference type="InterPro" id="IPR009008">
    <property type="entry name" value="Val/Leu/Ile-tRNA-synth_edit"/>
</dbReference>
<dbReference type="FunFam" id="3.40.50.620:FF:000133">
    <property type="entry name" value="Isoleucyl-tRNA synthetase, cytoplasmic"/>
    <property type="match status" value="1"/>
</dbReference>
<evidence type="ECO:0000256" key="6">
    <source>
        <dbReference type="ARBA" id="ARBA00022917"/>
    </source>
</evidence>
<evidence type="ECO:0000256" key="7">
    <source>
        <dbReference type="ARBA" id="ARBA00023146"/>
    </source>
</evidence>
<dbReference type="OrthoDB" id="1706657at2759"/>
<dbReference type="SUPFAM" id="SSF52374">
    <property type="entry name" value="Nucleotidylyl transferase"/>
    <property type="match status" value="1"/>
</dbReference>
<reference evidence="14 15" key="1">
    <citation type="journal article" date="2018" name="Mol. Biol. Evol.">
        <title>Broad Genomic Sampling Reveals a Smut Pathogenic Ancestry of the Fungal Clade Ustilaginomycotina.</title>
        <authorList>
            <person name="Kijpornyongpan T."/>
            <person name="Mondo S.J."/>
            <person name="Barry K."/>
            <person name="Sandor L."/>
            <person name="Lee J."/>
            <person name="Lipzen A."/>
            <person name="Pangilinan J."/>
            <person name="LaButti K."/>
            <person name="Hainaut M."/>
            <person name="Henrissat B."/>
            <person name="Grigoriev I.V."/>
            <person name="Spatafora J.W."/>
            <person name="Aime M.C."/>
        </authorList>
    </citation>
    <scope>NUCLEOTIDE SEQUENCE [LARGE SCALE GENOMIC DNA]</scope>
    <source>
        <strain evidence="14 15">MCA 5214</strain>
    </source>
</reference>
<dbReference type="EMBL" id="KZ819675">
    <property type="protein sequence ID" value="PWN25471.1"/>
    <property type="molecule type" value="Genomic_DNA"/>
</dbReference>
<dbReference type="CDD" id="cd07961">
    <property type="entry name" value="Anticodon_Ia_Ile_ABEc"/>
    <property type="match status" value="1"/>
</dbReference>
<dbReference type="GO" id="GO:0004822">
    <property type="term" value="F:isoleucine-tRNA ligase activity"/>
    <property type="evidence" value="ECO:0007669"/>
    <property type="project" value="UniProtKB-EC"/>
</dbReference>
<dbReference type="Proteomes" id="UP000245884">
    <property type="component" value="Unassembled WGS sequence"/>
</dbReference>
<evidence type="ECO:0000313" key="15">
    <source>
        <dbReference type="Proteomes" id="UP000245884"/>
    </source>
</evidence>
<evidence type="ECO:0000256" key="2">
    <source>
        <dbReference type="ARBA" id="ARBA00013165"/>
    </source>
</evidence>
<evidence type="ECO:0000259" key="12">
    <source>
        <dbReference type="Pfam" id="PF00133"/>
    </source>
</evidence>
<dbReference type="Gene3D" id="3.40.50.620">
    <property type="entry name" value="HUPs"/>
    <property type="match status" value="2"/>
</dbReference>
<dbReference type="InterPro" id="IPR014729">
    <property type="entry name" value="Rossmann-like_a/b/a_fold"/>
</dbReference>
<dbReference type="PANTHER" id="PTHR42780">
    <property type="entry name" value="SOLEUCYL-TRNA SYNTHETASE"/>
    <property type="match status" value="1"/>
</dbReference>
<dbReference type="InterPro" id="IPR009080">
    <property type="entry name" value="tRNAsynth_Ia_anticodon-bd"/>
</dbReference>
<keyword evidence="15" id="KW-1185">Reference proteome</keyword>
<dbReference type="NCBIfam" id="TIGR00392">
    <property type="entry name" value="ileS"/>
    <property type="match status" value="1"/>
</dbReference>
<dbReference type="AlphaFoldDB" id="A0A316UM65"/>
<dbReference type="GO" id="GO:0005524">
    <property type="term" value="F:ATP binding"/>
    <property type="evidence" value="ECO:0007669"/>
    <property type="project" value="UniProtKB-KW"/>
</dbReference>
<sequence length="1114" mass="126444">MTGANGVDPATVFPPHDATSAFSFPQEEQKVLAYWRSIDAFKTSLAQSKEQGRKPFSFYDGPPFATGLPHYGHLLAGTIKDVVTRHAHSTGHYVDRRFGWDCHGLPVEHEIDKKLGITGKDDVMKMGIKAYNAECRAIVMRYSEEWKATVERMGRWIDFDGGYKTMDTSFMETVWWIFAQLHKKGLVYRGMRVMPYSTGCTTPLSNFEASSDYREVPDPAVTVSFPIAEPAEEKGASLLAWTTTPWTLPSNLGLCVHPEFTYLKIKDDASGNLYWIHESLLTTLYKDPKKAKWSKVDSKKGSELKGWRYEPLFPYFVKQYGERAFRVLNDTYVTSDSGTGIVHQAPAFGDDDHRVAIAHGVIDKDEAPPCPIDESGRYTDEVPDYVGQYVKAADKPIQKDLKERGRLVVQSVIHHQYPFCWRSGTPLIYKTIPSIFVKVEQVQKQLSKNNETTRWVPQTIGDGRFGNWIANARDWNVSRNRYWGTPIPLWVSEDWEEVVCISSVAELEELSGVKGLTDLHRESIDHITIPSKQGKGQLKRVEEVFDCWFESGSMPYAQAHYPFEPEKKAAFEASFPADFVSEGIDQTRGWFYTLLILATHLFDTAPWKNLIVSGLILAADGKKMSKSLKNYPDPNLVFEKYGADAVRMYLVNSPVVRADTLRFKEEGVKDTLAQVFIPWLNSFRFFLGSVKLLEKDHGVKFQYQEHAKKSDNVMDRWVLARCQGLIQFVRQEMDAYRLYTVTSRLTGLVDELTNWYIRFNRRRLKGDGGVEDTVSALNSLFEALLTLCRTMSSFTPFITENLYQGLKVFIPPNAEASKQEDTRSVHFLSFPEVKEEYLDPVIQRRFAALQAVIDLTRTVRERNSLPIRVPLKELVVFHSDPQFLDDVSHLASYVTEELNVRDLTLTHDEELCGVNFVLQADWPVLGKKLRKDMGKVRKGLGNVTSAQAKEYARTGKIMVEGIELSEGDLRVVRQVDAEAASKRRAELDGAEQGVTWASNTDGNAVILLDTLVRPHLQEEGSARELVNRINRARKRAGFVATDAVDAVYTFGEKGEAGDVDALRKAFGEYSDYFQKQLRGRVPREEGEGDKELKATLEEETEINDVAMRIRLIKL</sequence>
<dbReference type="Pfam" id="PF00133">
    <property type="entry name" value="tRNA-synt_1"/>
    <property type="match status" value="1"/>
</dbReference>
<dbReference type="STRING" id="1569628.A0A316UM65"/>
<evidence type="ECO:0000256" key="4">
    <source>
        <dbReference type="ARBA" id="ARBA00022741"/>
    </source>
</evidence>
<evidence type="ECO:0000256" key="11">
    <source>
        <dbReference type="RuleBase" id="RU363035"/>
    </source>
</evidence>
<keyword evidence="4 11" id="KW-0547">Nucleotide-binding</keyword>
<evidence type="ECO:0000259" key="13">
    <source>
        <dbReference type="Pfam" id="PF08264"/>
    </source>
</evidence>
<dbReference type="GO" id="GO:0006428">
    <property type="term" value="P:isoleucyl-tRNA aminoacylation"/>
    <property type="evidence" value="ECO:0007669"/>
    <property type="project" value="InterPro"/>
</dbReference>
<dbReference type="InterPro" id="IPR001412">
    <property type="entry name" value="aa-tRNA-synth_I_CS"/>
</dbReference>
<dbReference type="InterPro" id="IPR013155">
    <property type="entry name" value="M/V/L/I-tRNA-synth_anticd-bd"/>
</dbReference>
<dbReference type="PANTHER" id="PTHR42780:SF1">
    <property type="entry name" value="ISOLEUCINE--TRNA LIGASE, CYTOPLASMIC"/>
    <property type="match status" value="1"/>
</dbReference>
<feature type="domain" description="Methionyl/Valyl/Leucyl/Isoleucyl-tRNA synthetase anticodon-binding" evidence="13">
    <location>
        <begin position="715"/>
        <end position="872"/>
    </location>
</feature>
<evidence type="ECO:0000313" key="14">
    <source>
        <dbReference type="EMBL" id="PWN25471.1"/>
    </source>
</evidence>
<dbReference type="PROSITE" id="PS00178">
    <property type="entry name" value="AA_TRNA_LIGASE_I"/>
    <property type="match status" value="1"/>
</dbReference>
<feature type="domain" description="Aminoacyl-tRNA synthetase class Ia" evidence="12">
    <location>
        <begin position="31"/>
        <end position="659"/>
    </location>
</feature>
<keyword evidence="5 11" id="KW-0067">ATP-binding</keyword>
<keyword evidence="7 11" id="KW-0030">Aminoacyl-tRNA synthetase</keyword>
<accession>A0A316UM65</accession>
<evidence type="ECO:0000256" key="9">
    <source>
        <dbReference type="ARBA" id="ARBA00048359"/>
    </source>
</evidence>
<dbReference type="Gene3D" id="1.10.730.10">
    <property type="entry name" value="Isoleucyl-tRNA Synthetase, Domain 1"/>
    <property type="match status" value="1"/>
</dbReference>
<proteinExistence type="inferred from homology"/>
<dbReference type="Pfam" id="PF19302">
    <property type="entry name" value="DUF5915"/>
    <property type="match status" value="1"/>
</dbReference>
<keyword evidence="6 11" id="KW-0648">Protein biosynthesis</keyword>
<gene>
    <name evidence="14" type="ORF">BDZ90DRAFT_255155</name>
</gene>
<dbReference type="GO" id="GO:0000049">
    <property type="term" value="F:tRNA binding"/>
    <property type="evidence" value="ECO:0007669"/>
    <property type="project" value="InterPro"/>
</dbReference>
<dbReference type="InterPro" id="IPR002301">
    <property type="entry name" value="Ile-tRNA-ligase"/>
</dbReference>
<evidence type="ECO:0000256" key="1">
    <source>
        <dbReference type="ARBA" id="ARBA00005594"/>
    </source>
</evidence>
<comment type="catalytic activity">
    <reaction evidence="9">
        <text>tRNA(Ile) + L-isoleucine + ATP = L-isoleucyl-tRNA(Ile) + AMP + diphosphate</text>
        <dbReference type="Rhea" id="RHEA:11060"/>
        <dbReference type="Rhea" id="RHEA-COMP:9666"/>
        <dbReference type="Rhea" id="RHEA-COMP:9695"/>
        <dbReference type="ChEBI" id="CHEBI:30616"/>
        <dbReference type="ChEBI" id="CHEBI:33019"/>
        <dbReference type="ChEBI" id="CHEBI:58045"/>
        <dbReference type="ChEBI" id="CHEBI:78442"/>
        <dbReference type="ChEBI" id="CHEBI:78528"/>
        <dbReference type="ChEBI" id="CHEBI:456215"/>
        <dbReference type="EC" id="6.1.1.5"/>
    </reaction>
</comment>
<dbReference type="HAMAP" id="MF_02003">
    <property type="entry name" value="Ile_tRNA_synth_type2"/>
    <property type="match status" value="1"/>
</dbReference>
<dbReference type="InterPro" id="IPR033709">
    <property type="entry name" value="Anticodon_Ile_ABEc"/>
</dbReference>
<evidence type="ECO:0000256" key="8">
    <source>
        <dbReference type="ARBA" id="ARBA00032665"/>
    </source>
</evidence>
<dbReference type="Pfam" id="PF08264">
    <property type="entry name" value="Anticodon_1"/>
    <property type="match status" value="1"/>
</dbReference>
<dbReference type="GO" id="GO:0002161">
    <property type="term" value="F:aminoacyl-tRNA deacylase activity"/>
    <property type="evidence" value="ECO:0007669"/>
    <property type="project" value="InterPro"/>
</dbReference>
<dbReference type="RefSeq" id="XP_025360083.1">
    <property type="nucleotide sequence ID" value="XM_025507843.1"/>
</dbReference>
<comment type="similarity">
    <text evidence="1 11">Belongs to the class-I aminoacyl-tRNA synthetase family.</text>
</comment>
<organism evidence="14 15">
    <name type="scientific">Jaminaea rosea</name>
    <dbReference type="NCBI Taxonomy" id="1569628"/>
    <lineage>
        <taxon>Eukaryota</taxon>
        <taxon>Fungi</taxon>
        <taxon>Dikarya</taxon>
        <taxon>Basidiomycota</taxon>
        <taxon>Ustilaginomycotina</taxon>
        <taxon>Exobasidiomycetes</taxon>
        <taxon>Microstromatales</taxon>
        <taxon>Microstromatales incertae sedis</taxon>
        <taxon>Jaminaea</taxon>
    </lineage>
</organism>
<dbReference type="InterPro" id="IPR002300">
    <property type="entry name" value="aa-tRNA-synth_Ia"/>
</dbReference>
<dbReference type="PRINTS" id="PR00984">
    <property type="entry name" value="TRNASYNTHILE"/>
</dbReference>
<dbReference type="GeneID" id="37029666"/>
<dbReference type="SUPFAM" id="SSF50677">
    <property type="entry name" value="ValRS/IleRS/LeuRS editing domain"/>
    <property type="match status" value="1"/>
</dbReference>
<dbReference type="SUPFAM" id="SSF47323">
    <property type="entry name" value="Anticodon-binding domain of a subclass of class I aminoacyl-tRNA synthetases"/>
    <property type="match status" value="1"/>
</dbReference>
<protein>
    <recommendedName>
        <fullName evidence="10">Isoleucine--tRNA ligase, cytoplasmic</fullName>
        <ecNumber evidence="2">6.1.1.5</ecNumber>
    </recommendedName>
    <alternativeName>
        <fullName evidence="8">Isoleucyl-tRNA synthetase</fullName>
    </alternativeName>
</protein>
<name>A0A316UM65_9BASI</name>
<dbReference type="FunFam" id="3.40.50.620:FF:000023">
    <property type="entry name" value="Isoleucyl-tRNA synthetase,cytoplasmic"/>
    <property type="match status" value="1"/>
</dbReference>
<evidence type="ECO:0000256" key="3">
    <source>
        <dbReference type="ARBA" id="ARBA00022598"/>
    </source>
</evidence>
<keyword evidence="3 11" id="KW-0436">Ligase</keyword>
<dbReference type="FunFam" id="1.10.730.10:FF:000004">
    <property type="entry name" value="Isoleucyl-tRNA synthetase, cytoplasmic"/>
    <property type="match status" value="1"/>
</dbReference>
<dbReference type="InterPro" id="IPR023586">
    <property type="entry name" value="Ile-tRNA-ligase_type2"/>
</dbReference>
<dbReference type="CDD" id="cd00818">
    <property type="entry name" value="IleRS_core"/>
    <property type="match status" value="1"/>
</dbReference>